<reference evidence="2" key="1">
    <citation type="journal article" date="2005" name="Environ. Microbiol.">
        <title>Genetic and functional properties of uncultivated thermophilic crenarchaeotes from a subsurface gold mine as revealed by analysis of genome fragments.</title>
        <authorList>
            <person name="Nunoura T."/>
            <person name="Hirayama H."/>
            <person name="Takami H."/>
            <person name="Oida H."/>
            <person name="Nishi S."/>
            <person name="Shimamura S."/>
            <person name="Suzuki Y."/>
            <person name="Inagaki F."/>
            <person name="Takai K."/>
            <person name="Nealson K.H."/>
            <person name="Horikoshi K."/>
        </authorList>
    </citation>
    <scope>NUCLEOTIDE SEQUENCE</scope>
</reference>
<dbReference type="EMBL" id="AP011703">
    <property type="protein sequence ID" value="BAL54913.1"/>
    <property type="molecule type" value="Genomic_DNA"/>
</dbReference>
<feature type="compositionally biased region" description="Pro residues" evidence="1">
    <location>
        <begin position="121"/>
        <end position="131"/>
    </location>
</feature>
<evidence type="ECO:0000256" key="1">
    <source>
        <dbReference type="SAM" id="MobiDB-lite"/>
    </source>
</evidence>
<protein>
    <submittedName>
        <fullName evidence="2">Uncharacterized protein</fullName>
    </submittedName>
</protein>
<sequence>MLKHYMSPMGSGSSVDSAGAGENSLGHAFGAIRVVNEGKASIYKTNFILNGAGIVVADLAQMVLNYSRLLKHHLGGVLLYVSRCFLFAPEQAKVTILGQGNEIPDQKDNADEGNGEALCPPDYPWPPGFKN</sequence>
<name>H5SFH7_9BACT</name>
<gene>
    <name evidence="2" type="ORF">HGMM_F21E10C19</name>
</gene>
<dbReference type="AlphaFoldDB" id="H5SFH7"/>
<proteinExistence type="predicted"/>
<accession>H5SFH7</accession>
<organism evidence="2">
    <name type="scientific">uncultured Acetothermia bacterium</name>
    <dbReference type="NCBI Taxonomy" id="236499"/>
    <lineage>
        <taxon>Bacteria</taxon>
        <taxon>Candidatus Bipolaricaulota</taxon>
        <taxon>environmental samples</taxon>
    </lineage>
</organism>
<reference evidence="2" key="2">
    <citation type="journal article" date="2012" name="PLoS ONE">
        <title>A Deeply Branching Thermophilic Bacterium with an Ancient Acetyl-CoA Pathway Dominates a Subsurface Ecosystem.</title>
        <authorList>
            <person name="Takami H."/>
            <person name="Noguchi H."/>
            <person name="Takaki Y."/>
            <person name="Uchiyama I."/>
            <person name="Toyoda A."/>
            <person name="Nishi S."/>
            <person name="Chee G.-J."/>
            <person name="Arai W."/>
            <person name="Nunoura T."/>
            <person name="Itoh T."/>
            <person name="Hattori M."/>
            <person name="Takai K."/>
        </authorList>
    </citation>
    <scope>NUCLEOTIDE SEQUENCE</scope>
</reference>
<evidence type="ECO:0000313" key="2">
    <source>
        <dbReference type="EMBL" id="BAL54913.1"/>
    </source>
</evidence>
<feature type="region of interest" description="Disordered" evidence="1">
    <location>
        <begin position="100"/>
        <end position="131"/>
    </location>
</feature>